<organism evidence="7 8">
    <name type="scientific">Acidimicrobium ferrooxidans (strain DSM 10331 / JCM 15462 / NBRC 103882 / ICP)</name>
    <dbReference type="NCBI Taxonomy" id="525909"/>
    <lineage>
        <taxon>Bacteria</taxon>
        <taxon>Bacillati</taxon>
        <taxon>Actinomycetota</taxon>
        <taxon>Acidimicrobiia</taxon>
        <taxon>Acidimicrobiales</taxon>
        <taxon>Acidimicrobiaceae</taxon>
        <taxon>Acidimicrobium</taxon>
    </lineage>
</organism>
<dbReference type="eggNOG" id="COG0291">
    <property type="taxonomic scope" value="Bacteria"/>
</dbReference>
<dbReference type="InterPro" id="IPR037229">
    <property type="entry name" value="Ribosomal_bL35_sf"/>
</dbReference>
<dbReference type="Pfam" id="PF01632">
    <property type="entry name" value="Ribosomal_L35p"/>
    <property type="match status" value="1"/>
</dbReference>
<evidence type="ECO:0000256" key="2">
    <source>
        <dbReference type="ARBA" id="ARBA00022980"/>
    </source>
</evidence>
<proteinExistence type="inferred from homology"/>
<dbReference type="Gene3D" id="4.10.410.60">
    <property type="match status" value="1"/>
</dbReference>
<keyword evidence="8" id="KW-1185">Reference proteome</keyword>
<evidence type="ECO:0000256" key="5">
    <source>
        <dbReference type="HAMAP-Rule" id="MF_00514"/>
    </source>
</evidence>
<comment type="similarity">
    <text evidence="1 5 6">Belongs to the bacterial ribosomal protein bL35 family.</text>
</comment>
<dbReference type="RefSeq" id="WP_015799072.1">
    <property type="nucleotide sequence ID" value="NC_013124.1"/>
</dbReference>
<keyword evidence="2 5" id="KW-0689">Ribosomal protein</keyword>
<evidence type="ECO:0000256" key="1">
    <source>
        <dbReference type="ARBA" id="ARBA00006598"/>
    </source>
</evidence>
<evidence type="ECO:0000313" key="8">
    <source>
        <dbReference type="Proteomes" id="UP000000771"/>
    </source>
</evidence>
<sequence length="65" mass="7417">MPKMKTDTGAKARFKRTGTGKLMRRHAFTSHLLGKKSSSRLRRLHREGVLSRGDTRRALRQLGGR</sequence>
<dbReference type="GO" id="GO:0003735">
    <property type="term" value="F:structural constituent of ribosome"/>
    <property type="evidence" value="ECO:0007669"/>
    <property type="project" value="InterPro"/>
</dbReference>
<dbReference type="PROSITE" id="PS00936">
    <property type="entry name" value="RIBOSOMAL_L35"/>
    <property type="match status" value="1"/>
</dbReference>
<dbReference type="NCBIfam" id="TIGR00001">
    <property type="entry name" value="rpmI_bact"/>
    <property type="match status" value="1"/>
</dbReference>
<evidence type="ECO:0000313" key="7">
    <source>
        <dbReference type="EMBL" id="ACU54593.1"/>
    </source>
</evidence>
<protein>
    <recommendedName>
        <fullName evidence="4 5">Large ribosomal subunit protein bL35</fullName>
    </recommendedName>
</protein>
<dbReference type="InterPro" id="IPR018265">
    <property type="entry name" value="Ribosomal_bL35_CS"/>
</dbReference>
<evidence type="ECO:0000256" key="4">
    <source>
        <dbReference type="ARBA" id="ARBA00071664"/>
    </source>
</evidence>
<keyword evidence="3 5" id="KW-0687">Ribonucleoprotein</keyword>
<dbReference type="KEGG" id="afo:Afer_1677"/>
<dbReference type="PRINTS" id="PR00064">
    <property type="entry name" value="RIBOSOMALL35"/>
</dbReference>
<dbReference type="STRING" id="525909.Afer_1677"/>
<dbReference type="Proteomes" id="UP000000771">
    <property type="component" value="Chromosome"/>
</dbReference>
<dbReference type="SUPFAM" id="SSF143034">
    <property type="entry name" value="L35p-like"/>
    <property type="match status" value="1"/>
</dbReference>
<dbReference type="FunFam" id="4.10.410.60:FF:000001">
    <property type="entry name" value="50S ribosomal protein L35"/>
    <property type="match status" value="1"/>
</dbReference>
<dbReference type="PANTHER" id="PTHR33343">
    <property type="entry name" value="54S RIBOSOMAL PROTEIN BL35M"/>
    <property type="match status" value="1"/>
</dbReference>
<evidence type="ECO:0000256" key="3">
    <source>
        <dbReference type="ARBA" id="ARBA00023274"/>
    </source>
</evidence>
<dbReference type="InterPro" id="IPR001706">
    <property type="entry name" value="Ribosomal_bL35"/>
</dbReference>
<dbReference type="PANTHER" id="PTHR33343:SF1">
    <property type="entry name" value="LARGE RIBOSOMAL SUBUNIT PROTEIN BL35M"/>
    <property type="match status" value="1"/>
</dbReference>
<dbReference type="HOGENOM" id="CLU_169643_4_2_11"/>
<dbReference type="InterPro" id="IPR021137">
    <property type="entry name" value="Ribosomal_bL35-like"/>
</dbReference>
<dbReference type="HAMAP" id="MF_00514">
    <property type="entry name" value="Ribosomal_bL35"/>
    <property type="match status" value="1"/>
</dbReference>
<dbReference type="AlphaFoldDB" id="C7M0T5"/>
<gene>
    <name evidence="5" type="primary">rpmI</name>
    <name evidence="7" type="ordered locus">Afer_1677</name>
</gene>
<evidence type="ECO:0000256" key="6">
    <source>
        <dbReference type="RuleBase" id="RU000568"/>
    </source>
</evidence>
<accession>C7M0T5</accession>
<dbReference type="GO" id="GO:0006412">
    <property type="term" value="P:translation"/>
    <property type="evidence" value="ECO:0007669"/>
    <property type="project" value="UniProtKB-UniRule"/>
</dbReference>
<dbReference type="GO" id="GO:0022625">
    <property type="term" value="C:cytosolic large ribosomal subunit"/>
    <property type="evidence" value="ECO:0007669"/>
    <property type="project" value="TreeGrafter"/>
</dbReference>
<dbReference type="EMBL" id="CP001631">
    <property type="protein sequence ID" value="ACU54593.1"/>
    <property type="molecule type" value="Genomic_DNA"/>
</dbReference>
<name>C7M0T5_ACIFD</name>
<reference evidence="7 8" key="1">
    <citation type="journal article" date="2009" name="Stand. Genomic Sci.">
        <title>Complete genome sequence of Acidimicrobium ferrooxidans type strain (ICP).</title>
        <authorList>
            <person name="Clum A."/>
            <person name="Nolan M."/>
            <person name="Lang E."/>
            <person name="Glavina Del Rio T."/>
            <person name="Tice H."/>
            <person name="Copeland A."/>
            <person name="Cheng J.F."/>
            <person name="Lucas S."/>
            <person name="Chen F."/>
            <person name="Bruce D."/>
            <person name="Goodwin L."/>
            <person name="Pitluck S."/>
            <person name="Ivanova N."/>
            <person name="Mavrommatis K."/>
            <person name="Mikhailova N."/>
            <person name="Pati A."/>
            <person name="Chen A."/>
            <person name="Palaniappan K."/>
            <person name="Goker M."/>
            <person name="Spring S."/>
            <person name="Land M."/>
            <person name="Hauser L."/>
            <person name="Chang Y.J."/>
            <person name="Jeffries C.C."/>
            <person name="Chain P."/>
            <person name="Bristow J."/>
            <person name="Eisen J.A."/>
            <person name="Markowitz V."/>
            <person name="Hugenholtz P."/>
            <person name="Kyrpides N.C."/>
            <person name="Klenk H.P."/>
            <person name="Lapidus A."/>
        </authorList>
    </citation>
    <scope>NUCLEOTIDE SEQUENCE [LARGE SCALE GENOMIC DNA]</scope>
    <source>
        <strain evidence="8">DSM 10331 / JCM 15462 / NBRC 103882 / ICP</strain>
    </source>
</reference>